<keyword evidence="6 8" id="KW-1133">Transmembrane helix</keyword>
<dbReference type="PANTHER" id="PTHR43357">
    <property type="entry name" value="INNER MEMBRANE ABC TRANSPORTER PERMEASE PROTEIN YDCV"/>
    <property type="match status" value="1"/>
</dbReference>
<evidence type="ECO:0000259" key="9">
    <source>
        <dbReference type="PROSITE" id="PS50928"/>
    </source>
</evidence>
<dbReference type="Proteomes" id="UP000294664">
    <property type="component" value="Unassembled WGS sequence"/>
</dbReference>
<dbReference type="InterPro" id="IPR035906">
    <property type="entry name" value="MetI-like_sf"/>
</dbReference>
<dbReference type="EMBL" id="SMAI01000014">
    <property type="protein sequence ID" value="TCT02240.1"/>
    <property type="molecule type" value="Genomic_DNA"/>
</dbReference>
<feature type="domain" description="ABC transmembrane type-1" evidence="9">
    <location>
        <begin position="62"/>
        <end position="250"/>
    </location>
</feature>
<proteinExistence type="inferred from homology"/>
<evidence type="ECO:0000256" key="6">
    <source>
        <dbReference type="ARBA" id="ARBA00022989"/>
    </source>
</evidence>
<evidence type="ECO:0000256" key="4">
    <source>
        <dbReference type="ARBA" id="ARBA00022519"/>
    </source>
</evidence>
<dbReference type="PANTHER" id="PTHR43357:SF4">
    <property type="entry name" value="INNER MEMBRANE ABC TRANSPORTER PERMEASE PROTEIN YDCV"/>
    <property type="match status" value="1"/>
</dbReference>
<evidence type="ECO:0000256" key="8">
    <source>
        <dbReference type="RuleBase" id="RU363032"/>
    </source>
</evidence>
<dbReference type="SUPFAM" id="SSF161098">
    <property type="entry name" value="MetI-like"/>
    <property type="match status" value="1"/>
</dbReference>
<evidence type="ECO:0000256" key="3">
    <source>
        <dbReference type="ARBA" id="ARBA00022475"/>
    </source>
</evidence>
<reference evidence="10 11" key="1">
    <citation type="submission" date="2019-03" db="EMBL/GenBank/DDBJ databases">
        <title>Genomic Encyclopedia of Type Strains, Phase IV (KMG-IV): sequencing the most valuable type-strain genomes for metagenomic binning, comparative biology and taxonomic classification.</title>
        <authorList>
            <person name="Goeker M."/>
        </authorList>
    </citation>
    <scope>NUCLEOTIDE SEQUENCE [LARGE SCALE GENOMIC DNA]</scope>
    <source>
        <strain evidence="10 11">DSM 9035</strain>
    </source>
</reference>
<comment type="similarity">
    <text evidence="8">Belongs to the binding-protein-dependent transport system permease family.</text>
</comment>
<dbReference type="CDD" id="cd06261">
    <property type="entry name" value="TM_PBP2"/>
    <property type="match status" value="1"/>
</dbReference>
<protein>
    <submittedName>
        <fullName evidence="10">Putative spermidine/putrescine transport system permease protein</fullName>
    </submittedName>
</protein>
<dbReference type="GO" id="GO:0055085">
    <property type="term" value="P:transmembrane transport"/>
    <property type="evidence" value="ECO:0007669"/>
    <property type="project" value="InterPro"/>
</dbReference>
<dbReference type="RefSeq" id="WP_132034366.1">
    <property type="nucleotide sequence ID" value="NZ_SMAI01000014.1"/>
</dbReference>
<gene>
    <name evidence="10" type="ORF">EDC64_114101</name>
</gene>
<sequence>MILGRALWRLWIFLIFAFLPAPILVVIVSSFSRSGYLRFPPTEFSLRWYGEFLSSPIWLKALGTSTVLAVGVALATTAVAFLAAFATSRLRFPGKGSLELLLLSPLLFPHAAIGVALLGVVAALGWIGTFQAVALAHVILCIPFAYRPILNSMRKMDLALEEAAMSLGAEPAYVFRHVTLPLLRPGLVTALLFSFIISFDEVTVTLFLIGPSVSTLPTQVFAHILESADPVIAAISSFLVLVTVVLVALLDRFVGLELFVEAERSR</sequence>
<keyword evidence="4" id="KW-0997">Cell inner membrane</keyword>
<keyword evidence="11" id="KW-1185">Reference proteome</keyword>
<feature type="transmembrane region" description="Helical" evidence="8">
    <location>
        <begin position="57"/>
        <end position="86"/>
    </location>
</feature>
<evidence type="ECO:0000256" key="5">
    <source>
        <dbReference type="ARBA" id="ARBA00022692"/>
    </source>
</evidence>
<comment type="caution">
    <text evidence="10">The sequence shown here is derived from an EMBL/GenBank/DDBJ whole genome shotgun (WGS) entry which is preliminary data.</text>
</comment>
<dbReference type="OrthoDB" id="9782004at2"/>
<evidence type="ECO:0000256" key="2">
    <source>
        <dbReference type="ARBA" id="ARBA00022448"/>
    </source>
</evidence>
<accession>A0A4R3LPC7</accession>
<feature type="transmembrane region" description="Helical" evidence="8">
    <location>
        <begin position="186"/>
        <end position="210"/>
    </location>
</feature>
<dbReference type="InterPro" id="IPR000515">
    <property type="entry name" value="MetI-like"/>
</dbReference>
<evidence type="ECO:0000256" key="1">
    <source>
        <dbReference type="ARBA" id="ARBA00004429"/>
    </source>
</evidence>
<dbReference type="AlphaFoldDB" id="A0A4R3LPC7"/>
<comment type="subcellular location">
    <subcellularLocation>
        <location evidence="1">Cell inner membrane</location>
        <topology evidence="1">Multi-pass membrane protein</topology>
    </subcellularLocation>
    <subcellularLocation>
        <location evidence="8">Cell membrane</location>
        <topology evidence="8">Multi-pass membrane protein</topology>
    </subcellularLocation>
</comment>
<feature type="transmembrane region" description="Helical" evidence="8">
    <location>
        <begin position="126"/>
        <end position="146"/>
    </location>
</feature>
<feature type="transmembrane region" description="Helical" evidence="8">
    <location>
        <begin position="7"/>
        <end position="31"/>
    </location>
</feature>
<evidence type="ECO:0000256" key="7">
    <source>
        <dbReference type="ARBA" id="ARBA00023136"/>
    </source>
</evidence>
<keyword evidence="2 8" id="KW-0813">Transport</keyword>
<feature type="transmembrane region" description="Helical" evidence="8">
    <location>
        <begin position="98"/>
        <end position="120"/>
    </location>
</feature>
<evidence type="ECO:0000313" key="11">
    <source>
        <dbReference type="Proteomes" id="UP000294664"/>
    </source>
</evidence>
<keyword evidence="5 8" id="KW-0812">Transmembrane</keyword>
<dbReference type="Gene3D" id="1.10.3720.10">
    <property type="entry name" value="MetI-like"/>
    <property type="match status" value="1"/>
</dbReference>
<feature type="transmembrane region" description="Helical" evidence="8">
    <location>
        <begin position="230"/>
        <end position="250"/>
    </location>
</feature>
<dbReference type="PROSITE" id="PS50928">
    <property type="entry name" value="ABC_TM1"/>
    <property type="match status" value="1"/>
</dbReference>
<dbReference type="GO" id="GO:0005886">
    <property type="term" value="C:plasma membrane"/>
    <property type="evidence" value="ECO:0007669"/>
    <property type="project" value="UniProtKB-SubCell"/>
</dbReference>
<dbReference type="Pfam" id="PF00528">
    <property type="entry name" value="BPD_transp_1"/>
    <property type="match status" value="1"/>
</dbReference>
<evidence type="ECO:0000313" key="10">
    <source>
        <dbReference type="EMBL" id="TCT02240.1"/>
    </source>
</evidence>
<keyword evidence="7 8" id="KW-0472">Membrane</keyword>
<organism evidence="10 11">
    <name type="scientific">Aquabacter spiritensis</name>
    <dbReference type="NCBI Taxonomy" id="933073"/>
    <lineage>
        <taxon>Bacteria</taxon>
        <taxon>Pseudomonadati</taxon>
        <taxon>Pseudomonadota</taxon>
        <taxon>Alphaproteobacteria</taxon>
        <taxon>Hyphomicrobiales</taxon>
        <taxon>Xanthobacteraceae</taxon>
        <taxon>Aquabacter</taxon>
    </lineage>
</organism>
<name>A0A4R3LPC7_9HYPH</name>
<keyword evidence="3" id="KW-1003">Cell membrane</keyword>